<evidence type="ECO:0008006" key="5">
    <source>
        <dbReference type="Google" id="ProtNLM"/>
    </source>
</evidence>
<feature type="transmembrane region" description="Helical" evidence="2">
    <location>
        <begin position="145"/>
        <end position="170"/>
    </location>
</feature>
<feature type="compositionally biased region" description="Low complexity" evidence="1">
    <location>
        <begin position="458"/>
        <end position="470"/>
    </location>
</feature>
<feature type="region of interest" description="Disordered" evidence="1">
    <location>
        <begin position="435"/>
        <end position="510"/>
    </location>
</feature>
<organism evidence="3 4">
    <name type="scientific">Corynebacterium marambiense</name>
    <dbReference type="NCBI Taxonomy" id="2765364"/>
    <lineage>
        <taxon>Bacteria</taxon>
        <taxon>Bacillati</taxon>
        <taxon>Actinomycetota</taxon>
        <taxon>Actinomycetes</taxon>
        <taxon>Mycobacteriales</taxon>
        <taxon>Corynebacteriaceae</taxon>
        <taxon>Corynebacterium</taxon>
    </lineage>
</organism>
<dbReference type="Pfam" id="PF19877">
    <property type="entry name" value="DUF6350"/>
    <property type="match status" value="1"/>
</dbReference>
<feature type="transmembrane region" description="Helical" evidence="2">
    <location>
        <begin position="76"/>
        <end position="94"/>
    </location>
</feature>
<comment type="caution">
    <text evidence="3">The sequence shown here is derived from an EMBL/GenBank/DDBJ whole genome shotgun (WGS) entry which is preliminary data.</text>
</comment>
<feature type="transmembrane region" description="Helical" evidence="2">
    <location>
        <begin position="288"/>
        <end position="308"/>
    </location>
</feature>
<evidence type="ECO:0000256" key="2">
    <source>
        <dbReference type="SAM" id="Phobius"/>
    </source>
</evidence>
<feature type="transmembrane region" description="Helical" evidence="2">
    <location>
        <begin position="320"/>
        <end position="344"/>
    </location>
</feature>
<sequence>MKKNSKPRPSERTTVGRRLRVFLPVALIPNAVVVATVVLVALCALMLTDSGFVPLAATVAQLWLAVNLAPVASDSAMLSQLPMLPALGVVWLVGHRVGVAVRHRISILDLAVLTACVLVVPVLLALTAVAMLLDARAVLPVAVPPLAMVFGRVLLLHLGALAIGMGPKLWRALARRFSVPTMVVDPATPAVRFVLSLVAAGLLLVLVSLAMRWRVLSELLSTFDSGLATAGLLGVSLLYLPDAAVAGAAVLVGSEFHIGDASVSLYDATAVPLPPLPILAAFPESVGGWALVLVTVPLVLAGSVSYTYCRAAPRTWSEMVVAGLWAGTFTLIIGGLAGGSAGVYGNTGTMVIFTAVLVAVELAAVGAVVNAVIGLRQRRLEGATPVADDDVVGSPDADAPVAVSGKQPGGTDPGVDGEGVTTEIIDEEDLMAAEADDPGESTDHQGSRVADPMANTEGADGAAPADPAAPHTIPESSEHPDAAPGETSGIPGPGEPETGTIPDQETRPLP</sequence>
<feature type="transmembrane region" description="Helical" evidence="2">
    <location>
        <begin position="106"/>
        <end position="133"/>
    </location>
</feature>
<dbReference type="EMBL" id="JAEIOT010000005">
    <property type="protein sequence ID" value="MBI8999944.1"/>
    <property type="molecule type" value="Genomic_DNA"/>
</dbReference>
<dbReference type="InterPro" id="IPR045931">
    <property type="entry name" value="DUF6350"/>
</dbReference>
<feature type="transmembrane region" description="Helical" evidence="2">
    <location>
        <begin position="190"/>
        <end position="211"/>
    </location>
</feature>
<evidence type="ECO:0000313" key="4">
    <source>
        <dbReference type="Proteomes" id="UP000625574"/>
    </source>
</evidence>
<evidence type="ECO:0000313" key="3">
    <source>
        <dbReference type="EMBL" id="MBI8999944.1"/>
    </source>
</evidence>
<keyword evidence="2" id="KW-1133">Transmembrane helix</keyword>
<feature type="region of interest" description="Disordered" evidence="1">
    <location>
        <begin position="386"/>
        <end position="419"/>
    </location>
</feature>
<reference evidence="3 4" key="1">
    <citation type="submission" date="2020-12" db="EMBL/GenBank/DDBJ databases">
        <title>Genome public.</title>
        <authorList>
            <person name="Sun Q."/>
        </authorList>
    </citation>
    <scope>NUCLEOTIDE SEQUENCE [LARGE SCALE GENOMIC DNA]</scope>
    <source>
        <strain evidence="3 4">CCM 8864</strain>
    </source>
</reference>
<name>A0ABS0VUD5_9CORY</name>
<feature type="compositionally biased region" description="Low complexity" evidence="1">
    <location>
        <begin position="484"/>
        <end position="502"/>
    </location>
</feature>
<evidence type="ECO:0000256" key="1">
    <source>
        <dbReference type="SAM" id="MobiDB-lite"/>
    </source>
</evidence>
<keyword evidence="2" id="KW-0472">Membrane</keyword>
<feature type="transmembrane region" description="Helical" evidence="2">
    <location>
        <begin position="21"/>
        <end position="47"/>
    </location>
</feature>
<protein>
    <recommendedName>
        <fullName evidence="5">Integral membrane protein</fullName>
    </recommendedName>
</protein>
<accession>A0ABS0VUD5</accession>
<proteinExistence type="predicted"/>
<keyword evidence="2" id="KW-0812">Transmembrane</keyword>
<dbReference type="Proteomes" id="UP000625574">
    <property type="component" value="Unassembled WGS sequence"/>
</dbReference>
<feature type="transmembrane region" description="Helical" evidence="2">
    <location>
        <begin position="350"/>
        <end position="373"/>
    </location>
</feature>
<dbReference type="RefSeq" id="WP_198735414.1">
    <property type="nucleotide sequence ID" value="NZ_JAEIOT010000005.1"/>
</dbReference>
<keyword evidence="4" id="KW-1185">Reference proteome</keyword>
<gene>
    <name evidence="3" type="ORF">JDV76_03010</name>
</gene>